<comment type="caution">
    <text evidence="1">The sequence shown here is derived from an EMBL/GenBank/DDBJ whole genome shotgun (WGS) entry which is preliminary data.</text>
</comment>
<dbReference type="Proteomes" id="UP000319142">
    <property type="component" value="Unassembled WGS sequence"/>
</dbReference>
<dbReference type="Pfam" id="PF13481">
    <property type="entry name" value="AAA_25"/>
    <property type="match status" value="1"/>
</dbReference>
<dbReference type="InterPro" id="IPR038724">
    <property type="entry name" value="RepA"/>
</dbReference>
<dbReference type="CDD" id="cd01125">
    <property type="entry name" value="RepA_RSF1010_like"/>
    <property type="match status" value="1"/>
</dbReference>
<proteinExistence type="predicted"/>
<reference evidence="1 2" key="1">
    <citation type="submission" date="2019-07" db="EMBL/GenBank/DDBJ databases">
        <title>The pathways for chlorine oxyanion respiration interact through the shared metabolite chlorate.</title>
        <authorList>
            <person name="Barnum T.P."/>
            <person name="Cheng Y."/>
            <person name="Hill K.A."/>
            <person name="Lucas L.N."/>
            <person name="Carlson H.K."/>
            <person name="Coates J.D."/>
        </authorList>
    </citation>
    <scope>NUCLEOTIDE SEQUENCE [LARGE SCALE GENOMIC DNA]</scope>
    <source>
        <strain evidence="1">UCB</strain>
    </source>
</reference>
<dbReference type="SUPFAM" id="SSF52540">
    <property type="entry name" value="P-loop containing nucleoside triphosphate hydrolases"/>
    <property type="match status" value="1"/>
</dbReference>
<evidence type="ECO:0000313" key="2">
    <source>
        <dbReference type="Proteomes" id="UP000319142"/>
    </source>
</evidence>
<dbReference type="Gene3D" id="3.40.50.300">
    <property type="entry name" value="P-loop containing nucleotide triphosphate hydrolases"/>
    <property type="match status" value="1"/>
</dbReference>
<protein>
    <submittedName>
        <fullName evidence="1">AAA family ATPase</fullName>
    </submittedName>
</protein>
<dbReference type="InterPro" id="IPR027417">
    <property type="entry name" value="P-loop_NTPase"/>
</dbReference>
<gene>
    <name evidence="1" type="ORF">FHK81_16415</name>
</gene>
<dbReference type="AlphaFoldDB" id="A0A558B2K3"/>
<evidence type="ECO:0000313" key="1">
    <source>
        <dbReference type="EMBL" id="TVT30744.1"/>
    </source>
</evidence>
<sequence>MSIVSFINFINRQTPPAPDGKVIHWPVNVTESFEDPGPPLDFIIPGMLSGSVGSLVAPGGAGKSMLALQLAIWLTSGADILGFGADEDCKSVAYLSAEDPKPVLRQRLYAIGEALSDRQKEQVEEHLLLMHLDRVKPDLLSAAWLRELQGLAEGHDLLVLDTLRRFHSCDENSGSEMAALLSKLEIVSAQTGCAVLFLHHTSKSATWNQLGDIQQSSRGSSVLTDNVRWQGYLVGMTPNEAKHFGIPTAAVRQYVRFGVSKSNYHRADHQHWFVRGETGLLRPVELRAANRGRRQQRAEI</sequence>
<dbReference type="RefSeq" id="WP_273135121.1">
    <property type="nucleotide sequence ID" value="NZ_VMRX01000054.1"/>
</dbReference>
<dbReference type="EMBL" id="VMRX01000054">
    <property type="protein sequence ID" value="TVT30744.1"/>
    <property type="molecule type" value="Genomic_DNA"/>
</dbReference>
<name>A0A558B2K3_9GAMM</name>
<accession>A0A558B2K3</accession>
<organism evidence="1 2">
    <name type="scientific">Marinobacter vinifirmus</name>
    <dbReference type="NCBI Taxonomy" id="355591"/>
    <lineage>
        <taxon>Bacteria</taxon>
        <taxon>Pseudomonadati</taxon>
        <taxon>Pseudomonadota</taxon>
        <taxon>Gammaproteobacteria</taxon>
        <taxon>Pseudomonadales</taxon>
        <taxon>Marinobacteraceae</taxon>
        <taxon>Marinobacter</taxon>
    </lineage>
</organism>